<dbReference type="GO" id="GO:0035770">
    <property type="term" value="C:ribonucleoprotein granule"/>
    <property type="evidence" value="ECO:0007669"/>
    <property type="project" value="TreeGrafter"/>
</dbReference>
<dbReference type="GO" id="GO:0000963">
    <property type="term" value="P:mitochondrial RNA processing"/>
    <property type="evidence" value="ECO:0007669"/>
    <property type="project" value="TreeGrafter"/>
</dbReference>
<dbReference type="GO" id="GO:0005759">
    <property type="term" value="C:mitochondrial matrix"/>
    <property type="evidence" value="ECO:0007669"/>
    <property type="project" value="TreeGrafter"/>
</dbReference>
<evidence type="ECO:0000313" key="2">
    <source>
        <dbReference type="Proteomes" id="UP001485043"/>
    </source>
</evidence>
<sequence>MQRLLKPLQACSKGSYSLEEVLWRLSCSWNLSLCNSGAANPSRNQGDGACLLGDPSVQKNRCSYICSPTAATKAKMVGSGAPCFEGRRLTSVLGQIVTSSHQGVKHFGNLAGKGLPDQKWSARRKGLAEKPTQRQKEISRSITQCRTPQAFATLESVPEDGLFQKLAECLQEKAEEARAQNIAMSVWGFGRLAEHGATLRQEGGTLQVLAMAAKGSINTFAPKELSMMVVGCAKLAWHDQALLNAVATAAIESQNALNPQTLANIAWACRELRYYNAPLMDAIAQRACDVFQELTGQHLAMIMMSLASQDHSKSPAASTLIQHMADHVQEADLTIQSVTNLLWAMNMMQVCTPQIWMIFLARLEQLGPEMIGQKDRAKFYQAYLLAKVDLPSLDLHQVLSSLAIQHKHEHRTADDSLSIDMAISGELICIEDHSARAQYLQQEIAAARARRAQQ</sequence>
<dbReference type="InterPro" id="IPR050870">
    <property type="entry name" value="FAST_kinase"/>
</dbReference>
<comment type="caution">
    <text evidence="1">The sequence shown here is derived from an EMBL/GenBank/DDBJ whole genome shotgun (WGS) entry which is preliminary data.</text>
</comment>
<evidence type="ECO:0008006" key="3">
    <source>
        <dbReference type="Google" id="ProtNLM"/>
    </source>
</evidence>
<dbReference type="PANTHER" id="PTHR21228">
    <property type="entry name" value="FAST LEU-RICH DOMAIN-CONTAINING"/>
    <property type="match status" value="1"/>
</dbReference>
<organism evidence="1 2">
    <name type="scientific">Apatococcus fuscideae</name>
    <dbReference type="NCBI Taxonomy" id="2026836"/>
    <lineage>
        <taxon>Eukaryota</taxon>
        <taxon>Viridiplantae</taxon>
        <taxon>Chlorophyta</taxon>
        <taxon>core chlorophytes</taxon>
        <taxon>Trebouxiophyceae</taxon>
        <taxon>Chlorellales</taxon>
        <taxon>Chlorellaceae</taxon>
        <taxon>Apatococcus</taxon>
    </lineage>
</organism>
<keyword evidence="2" id="KW-1185">Reference proteome</keyword>
<reference evidence="1 2" key="1">
    <citation type="journal article" date="2024" name="Nat. Commun.">
        <title>Phylogenomics reveals the evolutionary origins of lichenization in chlorophyte algae.</title>
        <authorList>
            <person name="Puginier C."/>
            <person name="Libourel C."/>
            <person name="Otte J."/>
            <person name="Skaloud P."/>
            <person name="Haon M."/>
            <person name="Grisel S."/>
            <person name="Petersen M."/>
            <person name="Berrin J.G."/>
            <person name="Delaux P.M."/>
            <person name="Dal Grande F."/>
            <person name="Keller J."/>
        </authorList>
    </citation>
    <scope>NUCLEOTIDE SEQUENCE [LARGE SCALE GENOMIC DNA]</scope>
    <source>
        <strain evidence="1 2">SAG 2523</strain>
    </source>
</reference>
<protein>
    <recommendedName>
        <fullName evidence="3">FAST kinase leucine-rich domain-containing protein</fullName>
    </recommendedName>
</protein>
<dbReference type="GO" id="GO:0044528">
    <property type="term" value="P:regulation of mitochondrial mRNA stability"/>
    <property type="evidence" value="ECO:0007669"/>
    <property type="project" value="TreeGrafter"/>
</dbReference>
<dbReference type="AlphaFoldDB" id="A0AAW1TCG7"/>
<accession>A0AAW1TCG7</accession>
<dbReference type="GO" id="GO:0003723">
    <property type="term" value="F:RNA binding"/>
    <property type="evidence" value="ECO:0007669"/>
    <property type="project" value="TreeGrafter"/>
</dbReference>
<dbReference type="Proteomes" id="UP001485043">
    <property type="component" value="Unassembled WGS sequence"/>
</dbReference>
<name>A0AAW1TCG7_9CHLO</name>
<proteinExistence type="predicted"/>
<evidence type="ECO:0000313" key="1">
    <source>
        <dbReference type="EMBL" id="KAK9867008.1"/>
    </source>
</evidence>
<dbReference type="PANTHER" id="PTHR21228:SF40">
    <property type="entry name" value="LD45607P"/>
    <property type="match status" value="1"/>
</dbReference>
<dbReference type="EMBL" id="JALJOV010000118">
    <property type="protein sequence ID" value="KAK9867008.1"/>
    <property type="molecule type" value="Genomic_DNA"/>
</dbReference>
<gene>
    <name evidence="1" type="ORF">WJX84_012244</name>
</gene>